<sequence>MSETGTDLAAVLQAIEAAEGAVRELFPPTPLELSPVLSQQLGCEVLLKCEHLAPTGSFKIRGALNKIRLLTEEQRRRGVVTASTGNHGQGVALAAARAGVAATVYASTEASPAKLAAIRARGAELVLLEADSLAVELEARRVAEVSGRVYISPYNDLDVIAGQGTIGLELSRQAEDLDAVFVGTGGGGLVSGIGAALRMLSPRTRVAACWPRNSAALLRAMEAGEVVDYEELPTLSDATAGAVEPRAVTIPLARQVVDDTFEVEEADIARALRDLAASDHWIVEGSAALALAGLAVNRERFQGRRVAVILCGRNIALERFLGAIERGVGV</sequence>
<evidence type="ECO:0000256" key="2">
    <source>
        <dbReference type="ARBA" id="ARBA00022898"/>
    </source>
</evidence>
<dbReference type="EMBL" id="JBHTLQ010000001">
    <property type="protein sequence ID" value="MFD1189074.1"/>
    <property type="molecule type" value="Genomic_DNA"/>
</dbReference>
<dbReference type="InterPro" id="IPR050147">
    <property type="entry name" value="Ser/Thr_Dehydratase"/>
</dbReference>
<dbReference type="InterPro" id="IPR036052">
    <property type="entry name" value="TrpB-like_PALP_sf"/>
</dbReference>
<dbReference type="Proteomes" id="UP001597216">
    <property type="component" value="Unassembled WGS sequence"/>
</dbReference>
<evidence type="ECO:0000313" key="6">
    <source>
        <dbReference type="Proteomes" id="UP001597216"/>
    </source>
</evidence>
<dbReference type="Pfam" id="PF00291">
    <property type="entry name" value="PALP"/>
    <property type="match status" value="1"/>
</dbReference>
<evidence type="ECO:0000256" key="3">
    <source>
        <dbReference type="ARBA" id="ARBA00023239"/>
    </source>
</evidence>
<dbReference type="NCBIfam" id="NF005292">
    <property type="entry name" value="PRK06815.1"/>
    <property type="match status" value="1"/>
</dbReference>
<dbReference type="InterPro" id="IPR000634">
    <property type="entry name" value="Ser/Thr_deHydtase_PyrdxlP-BS"/>
</dbReference>
<dbReference type="Gene3D" id="3.40.50.1100">
    <property type="match status" value="2"/>
</dbReference>
<accession>A0ABW3SW11</accession>
<keyword evidence="6" id="KW-1185">Reference proteome</keyword>
<feature type="domain" description="Tryptophan synthase beta chain-like PALP" evidence="4">
    <location>
        <begin position="26"/>
        <end position="312"/>
    </location>
</feature>
<dbReference type="PROSITE" id="PS00165">
    <property type="entry name" value="DEHYDRATASE_SER_THR"/>
    <property type="match status" value="1"/>
</dbReference>
<comment type="caution">
    <text evidence="5">The sequence shown here is derived from an EMBL/GenBank/DDBJ whole genome shotgun (WGS) entry which is preliminary data.</text>
</comment>
<dbReference type="InterPro" id="IPR001926">
    <property type="entry name" value="TrpB-like_PALP"/>
</dbReference>
<organism evidence="5 6">
    <name type="scientific">Phenylobacterium conjunctum</name>
    <dbReference type="NCBI Taxonomy" id="1298959"/>
    <lineage>
        <taxon>Bacteria</taxon>
        <taxon>Pseudomonadati</taxon>
        <taxon>Pseudomonadota</taxon>
        <taxon>Alphaproteobacteria</taxon>
        <taxon>Caulobacterales</taxon>
        <taxon>Caulobacteraceae</taxon>
        <taxon>Phenylobacterium</taxon>
    </lineage>
</organism>
<dbReference type="RefSeq" id="WP_377352000.1">
    <property type="nucleotide sequence ID" value="NZ_JBHTLQ010000001.1"/>
</dbReference>
<evidence type="ECO:0000313" key="5">
    <source>
        <dbReference type="EMBL" id="MFD1189074.1"/>
    </source>
</evidence>
<reference evidence="6" key="1">
    <citation type="journal article" date="2019" name="Int. J. Syst. Evol. Microbiol.">
        <title>The Global Catalogue of Microorganisms (GCM) 10K type strain sequencing project: providing services to taxonomists for standard genome sequencing and annotation.</title>
        <authorList>
            <consortium name="The Broad Institute Genomics Platform"/>
            <consortium name="The Broad Institute Genome Sequencing Center for Infectious Disease"/>
            <person name="Wu L."/>
            <person name="Ma J."/>
        </authorList>
    </citation>
    <scope>NUCLEOTIDE SEQUENCE [LARGE SCALE GENOMIC DNA]</scope>
    <source>
        <strain evidence="6">CCUG 55074</strain>
    </source>
</reference>
<proteinExistence type="predicted"/>
<keyword evidence="2" id="KW-0663">Pyridoxal phosphate</keyword>
<dbReference type="SUPFAM" id="SSF53686">
    <property type="entry name" value="Tryptophan synthase beta subunit-like PLP-dependent enzymes"/>
    <property type="match status" value="1"/>
</dbReference>
<name>A0ABW3SW11_9CAUL</name>
<evidence type="ECO:0000256" key="1">
    <source>
        <dbReference type="ARBA" id="ARBA00001933"/>
    </source>
</evidence>
<keyword evidence="3" id="KW-0456">Lyase</keyword>
<comment type="cofactor">
    <cofactor evidence="1">
        <name>pyridoxal 5'-phosphate</name>
        <dbReference type="ChEBI" id="CHEBI:597326"/>
    </cofactor>
</comment>
<gene>
    <name evidence="5" type="ORF">ACFQ27_00655</name>
</gene>
<evidence type="ECO:0000259" key="4">
    <source>
        <dbReference type="Pfam" id="PF00291"/>
    </source>
</evidence>
<dbReference type="PANTHER" id="PTHR48078">
    <property type="entry name" value="THREONINE DEHYDRATASE, MITOCHONDRIAL-RELATED"/>
    <property type="match status" value="1"/>
</dbReference>
<protein>
    <submittedName>
        <fullName evidence="5">Threonine/serine dehydratase</fullName>
    </submittedName>
</protein>
<dbReference type="PANTHER" id="PTHR48078:SF6">
    <property type="entry name" value="L-THREONINE DEHYDRATASE CATABOLIC TDCB"/>
    <property type="match status" value="1"/>
</dbReference>